<dbReference type="GO" id="GO:0016491">
    <property type="term" value="F:oxidoreductase activity"/>
    <property type="evidence" value="ECO:0007669"/>
    <property type="project" value="UniProtKB-KW"/>
</dbReference>
<dbReference type="RefSeq" id="WP_028600520.1">
    <property type="nucleotide sequence ID" value="NZ_BIMM01000060.1"/>
</dbReference>
<keyword evidence="9 12" id="KW-0472">Membrane</keyword>
<feature type="transmembrane region" description="Helical" evidence="12">
    <location>
        <begin position="209"/>
        <end position="230"/>
    </location>
</feature>
<keyword evidence="7" id="KW-0408">Iron</keyword>
<evidence type="ECO:0000313" key="14">
    <source>
        <dbReference type="Proteomes" id="UP000234789"/>
    </source>
</evidence>
<keyword evidence="6" id="KW-0560">Oxidoreductase</keyword>
<evidence type="ECO:0000256" key="11">
    <source>
        <dbReference type="ARBA" id="ARBA00023444"/>
    </source>
</evidence>
<dbReference type="InterPro" id="IPR050450">
    <property type="entry name" value="COX15/CtaA_HemeA_synthase"/>
</dbReference>
<dbReference type="GO" id="GO:0006784">
    <property type="term" value="P:heme A biosynthetic process"/>
    <property type="evidence" value="ECO:0007669"/>
    <property type="project" value="InterPro"/>
</dbReference>
<evidence type="ECO:0000256" key="8">
    <source>
        <dbReference type="ARBA" id="ARBA00023133"/>
    </source>
</evidence>
<dbReference type="PANTHER" id="PTHR35457">
    <property type="entry name" value="HEME A SYNTHASE"/>
    <property type="match status" value="1"/>
</dbReference>
<dbReference type="AlphaFoldDB" id="A0A2N5NA83"/>
<name>A0A2N5NA83_9BACL</name>
<evidence type="ECO:0000256" key="9">
    <source>
        <dbReference type="ARBA" id="ARBA00023136"/>
    </source>
</evidence>
<comment type="pathway">
    <text evidence="11">Porphyrin-containing compound metabolism.</text>
</comment>
<dbReference type="GO" id="GO:0046872">
    <property type="term" value="F:metal ion binding"/>
    <property type="evidence" value="ECO:0007669"/>
    <property type="project" value="UniProtKB-KW"/>
</dbReference>
<keyword evidence="3 12" id="KW-0812">Transmembrane</keyword>
<accession>A0A2N5NA83</accession>
<dbReference type="Pfam" id="PF02628">
    <property type="entry name" value="COX15-CtaA"/>
    <property type="match status" value="2"/>
</dbReference>
<evidence type="ECO:0000256" key="12">
    <source>
        <dbReference type="SAM" id="Phobius"/>
    </source>
</evidence>
<dbReference type="OrthoDB" id="9816428at2"/>
<organism evidence="13 14">
    <name type="scientific">Paenibacillus pasadenensis</name>
    <dbReference type="NCBI Taxonomy" id="217090"/>
    <lineage>
        <taxon>Bacteria</taxon>
        <taxon>Bacillati</taxon>
        <taxon>Bacillota</taxon>
        <taxon>Bacilli</taxon>
        <taxon>Bacillales</taxon>
        <taxon>Paenibacillaceae</taxon>
        <taxon>Paenibacillus</taxon>
    </lineage>
</organism>
<feature type="transmembrane region" description="Helical" evidence="12">
    <location>
        <begin position="59"/>
        <end position="80"/>
    </location>
</feature>
<sequence>MFSRAYRLLAWMSCIGMFLVLLAGALVTNTESGRGCGDDWPLCNGKFIPAFTLETAIEYSHRAVTGVVGIIVLATFVLTIRLFRRHGHREPLWYAGLTLAFTIIQALMGAAAVMWYQSPPVMALHFGISLLAVASTVLLVIWVRRHSKGYDAATAPRLPRSVYALVLTACIYCYVVVYLGAFIRHTDSGGGCLGWPLCNGQVVPELTGATGIVFIHRVAGLLLGLLFLWLYLRVRKHAPAGDRATRSARLVLILVVCQIFSGAWLTATMHDEQWFLFTNMLHNLIITILFSILIDLGIQAWKRQEGRTS</sequence>
<dbReference type="EMBL" id="NFEZ01000003">
    <property type="protein sequence ID" value="PLT47271.1"/>
    <property type="molecule type" value="Genomic_DNA"/>
</dbReference>
<dbReference type="PANTHER" id="PTHR35457:SF1">
    <property type="entry name" value="HEME A SYNTHASE"/>
    <property type="match status" value="1"/>
</dbReference>
<feature type="transmembrane region" description="Helical" evidence="12">
    <location>
        <begin position="92"/>
        <end position="116"/>
    </location>
</feature>
<evidence type="ECO:0000256" key="1">
    <source>
        <dbReference type="ARBA" id="ARBA00004141"/>
    </source>
</evidence>
<keyword evidence="4" id="KW-0479">Metal-binding</keyword>
<dbReference type="GO" id="GO:0016020">
    <property type="term" value="C:membrane"/>
    <property type="evidence" value="ECO:0007669"/>
    <property type="project" value="UniProtKB-SubCell"/>
</dbReference>
<feature type="transmembrane region" description="Helical" evidence="12">
    <location>
        <begin position="122"/>
        <end position="142"/>
    </location>
</feature>
<keyword evidence="10" id="KW-1015">Disulfide bond</keyword>
<keyword evidence="14" id="KW-1185">Reference proteome</keyword>
<evidence type="ECO:0000256" key="6">
    <source>
        <dbReference type="ARBA" id="ARBA00023002"/>
    </source>
</evidence>
<keyword evidence="2" id="KW-1003">Cell membrane</keyword>
<reference evidence="13 14" key="1">
    <citation type="submission" date="2017-05" db="EMBL/GenBank/DDBJ databases">
        <title>Functional genome analysis of Paenibacillus pasadenensis strain R16: insights on endophytic life style and antifungal activity.</title>
        <authorList>
            <person name="Passera A."/>
            <person name="Marcolungo L."/>
            <person name="Casati P."/>
            <person name="Brasca M."/>
            <person name="Quaglino F."/>
            <person name="Delledonne M."/>
        </authorList>
    </citation>
    <scope>NUCLEOTIDE SEQUENCE [LARGE SCALE GENOMIC DNA]</scope>
    <source>
        <strain evidence="13 14">R16</strain>
    </source>
</reference>
<keyword evidence="8" id="KW-0350">Heme biosynthesis</keyword>
<keyword evidence="5 12" id="KW-1133">Transmembrane helix</keyword>
<evidence type="ECO:0000256" key="4">
    <source>
        <dbReference type="ARBA" id="ARBA00022723"/>
    </source>
</evidence>
<protein>
    <submittedName>
        <fullName evidence="13">Heme A synthase, cytochrome oxidase biogenesis protein Cox15-CtaA</fullName>
    </submittedName>
</protein>
<gene>
    <name evidence="13" type="ORF">B8V81_1495</name>
</gene>
<dbReference type="InterPro" id="IPR003780">
    <property type="entry name" value="COX15/CtaA_fam"/>
</dbReference>
<comment type="subcellular location">
    <subcellularLocation>
        <location evidence="1">Membrane</location>
        <topology evidence="1">Multi-pass membrane protein</topology>
    </subcellularLocation>
</comment>
<evidence type="ECO:0000256" key="2">
    <source>
        <dbReference type="ARBA" id="ARBA00022475"/>
    </source>
</evidence>
<evidence type="ECO:0000256" key="5">
    <source>
        <dbReference type="ARBA" id="ARBA00022989"/>
    </source>
</evidence>
<comment type="caution">
    <text evidence="13">The sequence shown here is derived from an EMBL/GenBank/DDBJ whole genome shotgun (WGS) entry which is preliminary data.</text>
</comment>
<proteinExistence type="predicted"/>
<evidence type="ECO:0000256" key="3">
    <source>
        <dbReference type="ARBA" id="ARBA00022692"/>
    </source>
</evidence>
<evidence type="ECO:0000256" key="7">
    <source>
        <dbReference type="ARBA" id="ARBA00023004"/>
    </source>
</evidence>
<evidence type="ECO:0000256" key="10">
    <source>
        <dbReference type="ARBA" id="ARBA00023157"/>
    </source>
</evidence>
<feature type="transmembrane region" description="Helical" evidence="12">
    <location>
        <begin position="250"/>
        <end position="269"/>
    </location>
</feature>
<feature type="transmembrane region" description="Helical" evidence="12">
    <location>
        <begin position="281"/>
        <end position="301"/>
    </location>
</feature>
<feature type="transmembrane region" description="Helical" evidence="12">
    <location>
        <begin position="162"/>
        <end position="183"/>
    </location>
</feature>
<dbReference type="Proteomes" id="UP000234789">
    <property type="component" value="Unassembled WGS sequence"/>
</dbReference>
<evidence type="ECO:0000313" key="13">
    <source>
        <dbReference type="EMBL" id="PLT47271.1"/>
    </source>
</evidence>